<gene>
    <name evidence="2" type="ORF">L249_2890</name>
</gene>
<sequence>MLKQKCRSLEPFAVCLPTTSNYKSREVVKQQGISLGISNTLKAIFGFWEGVIRKRQPRPSILAAIQPQQPREVRESFSPPHCIDFASSTASKISRVFGIVYQPNTRKGATRHAYTHRLAALIQASETKPPRQDSRTFQQYGPVWFYAQNMEELSTQRTCLKASSELKSSSRRGSRDVRPGGMEGKKLESPVVTGTSYWNRCQSIAIWTDESGMLFTMSARERRSSSASATLSSLLIHRSLTTTTKETKDTAPILTMKQSLIYTLFVATATAAPSRPVAPRGIAQEGLAQGGFGGAIGGNGGVGGTSGGRPGGGQGGGGGLGGAVGGNGGVTGFKRGVSGPWDDFGRIGGKIGARGVAEETSTEGGIGRVGGNVGPRGVADDASTERRIIGPFGGRVGARGIAEEASTEGGIGRVGGNVGPRGIADDASTERRIIGPFGGRVGARGIAEEASTDGGIGRVGDRVRPWGIGRVGGNVGPRGIAEEASTQGGFGGGLGGGAGGNYGIGGVKRGMADDGDGEENKEETADWDENGSPGNDVFRRQDNEADEGF</sequence>
<dbReference type="Proteomes" id="UP000253664">
    <property type="component" value="Unassembled WGS sequence"/>
</dbReference>
<name>A0A367LSH7_9HYPO</name>
<feature type="region of interest" description="Disordered" evidence="1">
    <location>
        <begin position="355"/>
        <end position="382"/>
    </location>
</feature>
<organism evidence="2 3">
    <name type="scientific">Ophiocordyceps polyrhachis-furcata BCC 54312</name>
    <dbReference type="NCBI Taxonomy" id="1330021"/>
    <lineage>
        <taxon>Eukaryota</taxon>
        <taxon>Fungi</taxon>
        <taxon>Dikarya</taxon>
        <taxon>Ascomycota</taxon>
        <taxon>Pezizomycotina</taxon>
        <taxon>Sordariomycetes</taxon>
        <taxon>Hypocreomycetidae</taxon>
        <taxon>Hypocreales</taxon>
        <taxon>Ophiocordycipitaceae</taxon>
        <taxon>Ophiocordyceps</taxon>
    </lineage>
</organism>
<feature type="region of interest" description="Disordered" evidence="1">
    <location>
        <begin position="163"/>
        <end position="188"/>
    </location>
</feature>
<evidence type="ECO:0000256" key="1">
    <source>
        <dbReference type="SAM" id="MobiDB-lite"/>
    </source>
</evidence>
<comment type="caution">
    <text evidence="2">The sequence shown here is derived from an EMBL/GenBank/DDBJ whole genome shotgun (WGS) entry which is preliminary data.</text>
</comment>
<accession>A0A367LSH7</accession>
<feature type="compositionally biased region" description="Basic and acidic residues" evidence="1">
    <location>
        <begin position="173"/>
        <end position="188"/>
    </location>
</feature>
<protein>
    <submittedName>
        <fullName evidence="2">Uncharacterized protein</fullName>
    </submittedName>
</protein>
<keyword evidence="3" id="KW-1185">Reference proteome</keyword>
<feature type="compositionally biased region" description="Gly residues" evidence="1">
    <location>
        <begin position="364"/>
        <end position="374"/>
    </location>
</feature>
<feature type="region of interest" description="Disordered" evidence="1">
    <location>
        <begin position="507"/>
        <end position="549"/>
    </location>
</feature>
<reference evidence="2 3" key="1">
    <citation type="journal article" date="2015" name="BMC Genomics">
        <title>Insights from the genome of Ophiocordyceps polyrhachis-furcata to pathogenicity and host specificity in insect fungi.</title>
        <authorList>
            <person name="Wichadakul D."/>
            <person name="Kobmoo N."/>
            <person name="Ingsriswang S."/>
            <person name="Tangphatsornruang S."/>
            <person name="Chantasingh D."/>
            <person name="Luangsa-ard J.J."/>
            <person name="Eurwilaichitr L."/>
        </authorList>
    </citation>
    <scope>NUCLEOTIDE SEQUENCE [LARGE SCALE GENOMIC DNA]</scope>
    <source>
        <strain evidence="2 3">BCC 54312</strain>
    </source>
</reference>
<evidence type="ECO:0000313" key="2">
    <source>
        <dbReference type="EMBL" id="RCI17406.1"/>
    </source>
</evidence>
<feature type="region of interest" description="Disordered" evidence="1">
    <location>
        <begin position="299"/>
        <end position="320"/>
    </location>
</feature>
<evidence type="ECO:0000313" key="3">
    <source>
        <dbReference type="Proteomes" id="UP000253664"/>
    </source>
</evidence>
<proteinExistence type="predicted"/>
<dbReference type="AlphaFoldDB" id="A0A367LSH7"/>
<dbReference type="EMBL" id="LKCN02000001">
    <property type="protein sequence ID" value="RCI17406.1"/>
    <property type="molecule type" value="Genomic_DNA"/>
</dbReference>
<feature type="compositionally biased region" description="Acidic residues" evidence="1">
    <location>
        <begin position="513"/>
        <end position="529"/>
    </location>
</feature>